<feature type="repeat" description="Filamin" evidence="9">
    <location>
        <begin position="417"/>
        <end position="509"/>
    </location>
</feature>
<evidence type="ECO:0000256" key="9">
    <source>
        <dbReference type="PROSITE-ProRule" id="PRU00087"/>
    </source>
</evidence>
<name>A0A8J6FVX6_MICOH</name>
<dbReference type="FunFam" id="2.60.40.10:FF:000007">
    <property type="entry name" value="Filamin-B isoform C"/>
    <property type="match status" value="4"/>
</dbReference>
<feature type="repeat" description="Filamin" evidence="9">
    <location>
        <begin position="2523"/>
        <end position="2617"/>
    </location>
</feature>
<dbReference type="InterPro" id="IPR013783">
    <property type="entry name" value="Ig-like_fold"/>
</dbReference>
<dbReference type="FunFam" id="2.60.40.10:FF:000122">
    <property type="entry name" value="filamin-C isoform X2"/>
    <property type="match status" value="1"/>
</dbReference>
<dbReference type="FunFam" id="2.60.40.10:FF:000105">
    <property type="entry name" value="filamin-C isoform X1"/>
    <property type="match status" value="2"/>
</dbReference>
<feature type="repeat" description="Filamin" evidence="9">
    <location>
        <begin position="320"/>
        <end position="416"/>
    </location>
</feature>
<evidence type="ECO:0000256" key="6">
    <source>
        <dbReference type="ARBA" id="ARBA00022843"/>
    </source>
</evidence>
<comment type="caution">
    <text evidence="10">The sequence shown here is derived from an EMBL/GenBank/DDBJ whole genome shotgun (WGS) entry which is preliminary data.</text>
</comment>
<feature type="repeat" description="Filamin" evidence="9">
    <location>
        <begin position="1001"/>
        <end position="1095"/>
    </location>
</feature>
<feature type="repeat" description="Filamin" evidence="9">
    <location>
        <begin position="1832"/>
        <end position="1924"/>
    </location>
</feature>
<dbReference type="FunFam" id="2.60.40.10:FF:000154">
    <property type="entry name" value="filamin-B isoform X1"/>
    <property type="match status" value="1"/>
</dbReference>
<feature type="repeat" description="Filamin" evidence="9">
    <location>
        <begin position="2103"/>
        <end position="2201"/>
    </location>
</feature>
<keyword evidence="7" id="KW-0009">Actin-binding</keyword>
<dbReference type="GO" id="GO:0030036">
    <property type="term" value="P:actin cytoskeleton organization"/>
    <property type="evidence" value="ECO:0007669"/>
    <property type="project" value="InterPro"/>
</dbReference>
<dbReference type="FunFam" id="2.60.40.10:FF:000042">
    <property type="entry name" value="Filamin-B isoform B"/>
    <property type="match status" value="2"/>
</dbReference>
<feature type="repeat" description="Filamin" evidence="9">
    <location>
        <begin position="1482"/>
        <end position="1577"/>
    </location>
</feature>
<dbReference type="PROSITE" id="PS50194">
    <property type="entry name" value="FILAMIN_REPEAT"/>
    <property type="match status" value="25"/>
</dbReference>
<feature type="repeat" description="Filamin" evidence="9">
    <location>
        <begin position="1096"/>
        <end position="1195"/>
    </location>
</feature>
<comment type="similarity">
    <text evidence="2">Belongs to the filamin family.</text>
</comment>
<accession>A0A8J6FVX6</accession>
<dbReference type="PANTHER" id="PTHR38537:SF7">
    <property type="entry name" value="FILAMIN-B"/>
    <property type="match status" value="1"/>
</dbReference>
<evidence type="ECO:0000313" key="10">
    <source>
        <dbReference type="EMBL" id="KAH0500996.1"/>
    </source>
</evidence>
<evidence type="ECO:0000256" key="8">
    <source>
        <dbReference type="ARBA" id="ARBA00023212"/>
    </source>
</evidence>
<protein>
    <submittedName>
        <fullName evidence="10">Filamin-B</fullName>
    </submittedName>
</protein>
<feature type="repeat" description="Filamin" evidence="9">
    <location>
        <begin position="610"/>
        <end position="712"/>
    </location>
</feature>
<dbReference type="Proteomes" id="UP000710432">
    <property type="component" value="Unassembled WGS sequence"/>
</dbReference>
<keyword evidence="5" id="KW-0677">Repeat</keyword>
<evidence type="ECO:0000256" key="4">
    <source>
        <dbReference type="ARBA" id="ARBA00022553"/>
    </source>
</evidence>
<feature type="repeat" description="Filamin" evidence="9">
    <location>
        <begin position="1289"/>
        <end position="1384"/>
    </location>
</feature>
<dbReference type="FunFam" id="2.60.40.10:FF:000096">
    <property type="entry name" value="filamin-C isoform X2"/>
    <property type="match status" value="1"/>
</dbReference>
<feature type="repeat" description="Filamin" evidence="9">
    <location>
        <begin position="713"/>
        <end position="811"/>
    </location>
</feature>
<dbReference type="Pfam" id="PF00630">
    <property type="entry name" value="Filamin"/>
    <property type="match status" value="25"/>
</dbReference>
<dbReference type="EMBL" id="JAATJU010026965">
    <property type="protein sequence ID" value="KAH0500996.1"/>
    <property type="molecule type" value="Genomic_DNA"/>
</dbReference>
<evidence type="ECO:0000256" key="5">
    <source>
        <dbReference type="ARBA" id="ARBA00022737"/>
    </source>
</evidence>
<keyword evidence="6" id="KW-0832">Ubl conjugation</keyword>
<feature type="repeat" description="Filamin" evidence="9">
    <location>
        <begin position="812"/>
        <end position="907"/>
    </location>
</feature>
<gene>
    <name evidence="10" type="ORF">LTLLF_199125</name>
</gene>
<dbReference type="FunFam" id="2.60.40.10:FF:000092">
    <property type="entry name" value="Filamin-B isoform B"/>
    <property type="match status" value="1"/>
</dbReference>
<dbReference type="FunFam" id="2.60.40.10:FF:000125">
    <property type="entry name" value="filamin-B isoform X1"/>
    <property type="match status" value="1"/>
</dbReference>
<dbReference type="InterPro" id="IPR001298">
    <property type="entry name" value="Filamin/ABP280_rpt"/>
</dbReference>
<dbReference type="FunFam" id="2.60.40.10:FF:000115">
    <property type="entry name" value="filamin-C isoform X1"/>
    <property type="match status" value="1"/>
</dbReference>
<dbReference type="SUPFAM" id="SSF81296">
    <property type="entry name" value="E set domains"/>
    <property type="match status" value="25"/>
</dbReference>
<dbReference type="InterPro" id="IPR044801">
    <property type="entry name" value="Filamin"/>
</dbReference>
<feature type="repeat" description="Filamin" evidence="9">
    <location>
        <begin position="2395"/>
        <end position="2487"/>
    </location>
</feature>
<evidence type="ECO:0000256" key="1">
    <source>
        <dbReference type="ARBA" id="ARBA00004245"/>
    </source>
</evidence>
<feature type="repeat" description="Filamin" evidence="9">
    <location>
        <begin position="222"/>
        <end position="319"/>
    </location>
</feature>
<organism evidence="10 11">
    <name type="scientific">Microtus ochrogaster</name>
    <name type="common">Prairie vole</name>
    <dbReference type="NCBI Taxonomy" id="79684"/>
    <lineage>
        <taxon>Eukaryota</taxon>
        <taxon>Metazoa</taxon>
        <taxon>Chordata</taxon>
        <taxon>Craniata</taxon>
        <taxon>Vertebrata</taxon>
        <taxon>Euteleostomi</taxon>
        <taxon>Mammalia</taxon>
        <taxon>Eutheria</taxon>
        <taxon>Euarchontoglires</taxon>
        <taxon>Glires</taxon>
        <taxon>Rodentia</taxon>
        <taxon>Myomorpha</taxon>
        <taxon>Muroidea</taxon>
        <taxon>Cricetidae</taxon>
        <taxon>Arvicolinae</taxon>
        <taxon>Microtus</taxon>
    </lineage>
</organism>
<evidence type="ECO:0000256" key="7">
    <source>
        <dbReference type="ARBA" id="ARBA00023203"/>
    </source>
</evidence>
<keyword evidence="3" id="KW-0963">Cytoplasm</keyword>
<dbReference type="SMART" id="SM00557">
    <property type="entry name" value="IG_FLMN"/>
    <property type="match status" value="25"/>
</dbReference>
<feature type="repeat" description="Filamin" evidence="9">
    <location>
        <begin position="1196"/>
        <end position="1288"/>
    </location>
</feature>
<proteinExistence type="inferred from homology"/>
<reference evidence="10" key="1">
    <citation type="submission" date="2020-03" db="EMBL/GenBank/DDBJ databases">
        <title>Studies in the Genomics of Life Span.</title>
        <authorList>
            <person name="Glass D."/>
        </authorList>
    </citation>
    <scope>NUCLEOTIDE SEQUENCE</scope>
    <source>
        <strain evidence="10">LTLLF</strain>
        <tissue evidence="10">Muscle</tissue>
    </source>
</reference>
<dbReference type="FunFam" id="2.60.40.10:FF:000102">
    <property type="entry name" value="filamin-B isoform X2"/>
    <property type="match status" value="1"/>
</dbReference>
<comment type="subcellular location">
    <subcellularLocation>
        <location evidence="1">Cytoplasm</location>
        <location evidence="1">Cytoskeleton</location>
    </subcellularLocation>
</comment>
<feature type="repeat" description="Filamin" evidence="9">
    <location>
        <begin position="1774"/>
        <end position="1832"/>
    </location>
</feature>
<evidence type="ECO:0000313" key="11">
    <source>
        <dbReference type="Proteomes" id="UP000710432"/>
    </source>
</evidence>
<feature type="repeat" description="Filamin" evidence="9">
    <location>
        <begin position="513"/>
        <end position="609"/>
    </location>
</feature>
<dbReference type="PANTHER" id="PTHR38537">
    <property type="entry name" value="JITTERBUG, ISOFORM N"/>
    <property type="match status" value="1"/>
</dbReference>
<sequence length="2618" mass="274261">MGMGIAICLMGPGGEIPDFRTPASSHLGVSNPEKAERRLDGSTRLGGALDGQGAAVNVDGGALDGQGAAVNVDGGALDGQGAAVNVDGGALDGQGAAVNIDSGALDGQGAAVNVDGGALDGQGAAVNVDGGALFGQGAAINVDGGALDGQGAPVNVDGGALDGQGAAVNVDGGALDGQGAAVNVDGGALDGQGAAITSISLVTFLFAGQHISKSPFEVNVDKAQGDASKVIAKGPGLETTGNIANKPTYFDIYTAGAGVGDIGVEVEDPQGKNTVELLVEDRGNQVYRCVYKPVQPGPHVIKVSFAGDAIPKSPFGVQVGEACNPNACRASGRGLQPKGVRIRETADFKVDTKAAGSGELGVTVKGPKGLEELVKQKGFLDGVYSFEYYPSTPGKYSIAITWGGHHIPKSPFEVQVGPEAGMQKVRAWGPGLHGGIVGRSADFVVESIGSEVGTLGFAIEGPSQAKIEYDDQNDGSCDVKYWPKEPGEYAVHIMCDDEDIKDSPYMAFIHPATGDYNPDLVQAYGPGLEKSGCIVNNPAEFIVDPKDAGKAPLKIMAQDGEGQPIDIQVKNQMDGTFACSYTPVKAIKHTIAVIWGGVNIPHSPYRVNIGQGSHPQKVKVFGPGVERSGLKANEPTHFTVDCTEAGEGDVSVGIKCDARVLSEDEEDVDFDIIHNVNDTFTVKYVPPAAGRYTIKVLFASQEIPASPFRVKVDPSHDASKVKAEGPGLSQAGVENGKPTHFTVYTKGAGKAPLNVQFSSLLPGDAVKDLDIIDNYDYSHTVKYTPTQQGNMQVLVTYGGDPIPKSPFTVGVAAPLDLSKIKINGLESRVEVGKDQEFAIDTKGAGGQGKLDVTILSPSRKVVPCLVAPVAGKESSTAKFIPREEGLFAVDVTYDGHPVPGSPYTVEASLPPDPSKVKAHGPGLEGGLVGKPAEFTIDTKGAGTGGLGLTVEGPCEAKIECSDNGDGTCSVSYLPTKPGEYFVNILFEEVHIPGSPFKADIEMPFDPSKVVASGPGLEHGKAGEAGLLTVDCSEAGPGTLGLEAVSDSGAKAEVSIQNNKDGTYAVTYVPLTAGMYTLTMKYGGELVPHFPTRVKVEPAIDTSGIKAFGPGIEGKDVFREATTDFMIDSRSLTQVGGDHIKARIANPSGASTECFVKDNADGTYQVEYTPFEKGSHVVEVTYDGVPIPNSPFKVAVTEGCQPSRVHAQGPGLKEAFTNKSNVFTVVTRGAGIGGLGITVEGPSESKINCRDNKDGSCSAEYVPFAPGDYDVNITYGGVHIPGSPFKVPAKDVVDPSKVKVAGPGLGSGVRARVLQSFTVDSSKAGLAPLEVRVLGPRGLVEPVNVVDNGDGTHTVTYTPSQEGPYIVSVKYADEEIPRSPFKVKVLPTYDASKVTASGPGLSSYGVPASLPVEFAIDARDAGEGLLAVQITDQEGKPQRATIHDSKDGTYAVTYIPDKTGRYMIGVTYGGDNIPLSPYRIRATQTGDASKCLATGPGIAPVVKTGEEVGFVVDAKTAGKGKVTCTILTPDGTEAEADVIENEDGTYDIFYTAAKPGTYVIYVRFGGVDIPNSPFTVMVTEEAYVPVSDMNGLGFKPFDLVIPFAVRKGEITGEVHMPSGKKATPEIVDNKDGTVTVRYAPTEVGLHEMHIKYMGSHIPESPLQFYVNYPNSGSVSAYGPGLVYGVANKTATFTIVTEDAGEGGLDLAIEGPSKAEISCIDNKDGTCTVTYLPTLPGDYSILVKYNDKHIPGSPFTAKITGFKPFDLVIPFAVRKGEITGEVHMPSGKKATPEIVDNKDGTVTVRYAPTEVGLHEMHIKYMGSHIPESPLQFYVNYPNSGSVSAYGPGLVYGVANKTATFTIVMEDAGEGGLDLAIEGPSKAEISCIDNKDGTCTVTYLPTLPGDYSILVKYNDKHIPGSPFTAKITDDSRRCSQVKLGSAADFLLDISETDLSTLTANIKAPSGRDEPCLLKRLPNNHIGISFIPREVGEHLVSIKKNGNHVANSPVSIMVVQSEIGDARRAKVYGRGLSEGRTFEMSDFIVDTRDAGYGGISLAVEGPSKVDIQTEDLEDGTCKVSYFPTVPGVYIVSTKFADEHVPGSPFTVKISGEGRVKESITRTSRAPSVATVGSICDLNLKIPEINSSDMSAHVTSPSGHVTEAEIVPVGKNSHCVRFVPQEMGVHTVSVKYHGQHVTGSPFQFTVGPLGEGGAHKVRAGGPGLERGEAGIPAEFSIWTREAGAGGLSIAVEGPSKAEITFDDHKNGSCGVSYIAQEPGNYEVSIKFNDEHIPDSPYLVPVIAPSDDARCLTVMSLQESGLKVNQPASFAIRLNGAKGKIDAKVHSPSGAVEECHVSELEPDKYAVRFIPHENGIHTIDVKFNGSHVVGSPFKVRVGEPGQAGNPALVSAYGAGLEGGTTGIQSEFFINTTQAGPGTLSVTIEGPSKVKMDCQETPEGYKVMYTPMAPGNYLISVKYGGPNHILRSPFKAKVTGQRLVGPGSANETSSILVESVTRSSTETCYSAIPKSSSDASKVTSKGAGLSKAFVGQKSSFLVDCSKAGSNMLLIGVHGPTTPCEEVSMKHVGNQQYNVTYVVKERGDYVLAVKWGEEHIPGSPFHVTVP</sequence>
<dbReference type="GO" id="GO:0005856">
    <property type="term" value="C:cytoskeleton"/>
    <property type="evidence" value="ECO:0007669"/>
    <property type="project" value="UniProtKB-SubCell"/>
</dbReference>
<feature type="repeat" description="Filamin" evidence="9">
    <location>
        <begin position="1385"/>
        <end position="1481"/>
    </location>
</feature>
<feature type="repeat" description="Filamin" evidence="9">
    <location>
        <begin position="2013"/>
        <end position="2105"/>
    </location>
</feature>
<feature type="repeat" description="Filamin" evidence="9">
    <location>
        <begin position="1665"/>
        <end position="1757"/>
    </location>
</feature>
<dbReference type="FunFam" id="2.60.40.10:FF:000118">
    <property type="entry name" value="filamin-C isoform X2"/>
    <property type="match status" value="1"/>
</dbReference>
<dbReference type="FunFam" id="2.60.40.10:FF:000079">
    <property type="entry name" value="Filamin-B isoform C"/>
    <property type="match status" value="1"/>
</dbReference>
<feature type="repeat" description="Filamin" evidence="9">
    <location>
        <begin position="908"/>
        <end position="1000"/>
    </location>
</feature>
<dbReference type="InterPro" id="IPR017868">
    <property type="entry name" value="Filamin/ABP280_repeat-like"/>
</dbReference>
<dbReference type="GO" id="GO:0051015">
    <property type="term" value="F:actin filament binding"/>
    <property type="evidence" value="ECO:0007669"/>
    <property type="project" value="InterPro"/>
</dbReference>
<feature type="repeat" description="Filamin" evidence="9">
    <location>
        <begin position="1607"/>
        <end position="1665"/>
    </location>
</feature>
<dbReference type="InterPro" id="IPR014756">
    <property type="entry name" value="Ig_E-set"/>
</dbReference>
<feature type="repeat" description="Filamin" evidence="9">
    <location>
        <begin position="1935"/>
        <end position="2010"/>
    </location>
</feature>
<dbReference type="FunFam" id="2.60.40.10:FF:000157">
    <property type="entry name" value="filamin-C isoform X1"/>
    <property type="match status" value="1"/>
</dbReference>
<keyword evidence="4" id="KW-0597">Phosphoprotein</keyword>
<dbReference type="FunFam" id="2.60.40.10:FF:000001">
    <property type="entry name" value="Filamin-C isoform b"/>
    <property type="match status" value="4"/>
</dbReference>
<dbReference type="FunFam" id="2.60.40.10:FF:000126">
    <property type="entry name" value="filamin-C isoform X1"/>
    <property type="match status" value="1"/>
</dbReference>
<dbReference type="Gene3D" id="2.60.40.10">
    <property type="entry name" value="Immunoglobulins"/>
    <property type="match status" value="26"/>
</dbReference>
<dbReference type="FunFam" id="2.60.40.10:FF:000168">
    <property type="entry name" value="filamin-C isoform X2"/>
    <property type="match status" value="1"/>
</dbReference>
<feature type="repeat" description="Filamin" evidence="9">
    <location>
        <begin position="2298"/>
        <end position="2391"/>
    </location>
</feature>
<evidence type="ECO:0000256" key="2">
    <source>
        <dbReference type="ARBA" id="ARBA00009238"/>
    </source>
</evidence>
<keyword evidence="8" id="KW-0206">Cytoskeleton</keyword>
<feature type="repeat" description="Filamin" evidence="9">
    <location>
        <begin position="2204"/>
        <end position="2296"/>
    </location>
</feature>
<evidence type="ECO:0000256" key="3">
    <source>
        <dbReference type="ARBA" id="ARBA00022490"/>
    </source>
</evidence>
<dbReference type="FunFam" id="2.60.40.10:FF:000138">
    <property type="entry name" value="filamin-B isoform X1"/>
    <property type="match status" value="1"/>
</dbReference>